<accession>A0A9D3YXP5</accession>
<keyword evidence="1" id="KW-1133">Transmembrane helix</keyword>
<evidence type="ECO:0000313" key="3">
    <source>
        <dbReference type="Proteomes" id="UP000828390"/>
    </source>
</evidence>
<evidence type="ECO:0000313" key="2">
    <source>
        <dbReference type="EMBL" id="KAH3706692.1"/>
    </source>
</evidence>
<sequence length="103" mass="12021">MAAIGIWNPRGMREPVKELPEKFAHLTRLNSFQKQQYYWFILVVSFLHFFPAPFFLAEAFRHCQNDDSRVFNATYYLLTKRISGPKIAITGAHQNTTSSRLLL</sequence>
<keyword evidence="1" id="KW-0472">Membrane</keyword>
<dbReference type="Proteomes" id="UP000828390">
    <property type="component" value="Unassembled WGS sequence"/>
</dbReference>
<dbReference type="EMBL" id="JAIWYP010000014">
    <property type="protein sequence ID" value="KAH3706692.1"/>
    <property type="molecule type" value="Genomic_DNA"/>
</dbReference>
<evidence type="ECO:0000256" key="1">
    <source>
        <dbReference type="SAM" id="Phobius"/>
    </source>
</evidence>
<keyword evidence="3" id="KW-1185">Reference proteome</keyword>
<feature type="transmembrane region" description="Helical" evidence="1">
    <location>
        <begin position="37"/>
        <end position="56"/>
    </location>
</feature>
<protein>
    <submittedName>
        <fullName evidence="2">Uncharacterized protein</fullName>
    </submittedName>
</protein>
<organism evidence="2 3">
    <name type="scientific">Dreissena polymorpha</name>
    <name type="common">Zebra mussel</name>
    <name type="synonym">Mytilus polymorpha</name>
    <dbReference type="NCBI Taxonomy" id="45954"/>
    <lineage>
        <taxon>Eukaryota</taxon>
        <taxon>Metazoa</taxon>
        <taxon>Spiralia</taxon>
        <taxon>Lophotrochozoa</taxon>
        <taxon>Mollusca</taxon>
        <taxon>Bivalvia</taxon>
        <taxon>Autobranchia</taxon>
        <taxon>Heteroconchia</taxon>
        <taxon>Euheterodonta</taxon>
        <taxon>Imparidentia</taxon>
        <taxon>Neoheterodontei</taxon>
        <taxon>Myida</taxon>
        <taxon>Dreissenoidea</taxon>
        <taxon>Dreissenidae</taxon>
        <taxon>Dreissena</taxon>
    </lineage>
</organism>
<proteinExistence type="predicted"/>
<dbReference type="AlphaFoldDB" id="A0A9D3YXP5"/>
<name>A0A9D3YXP5_DREPO</name>
<reference evidence="2" key="1">
    <citation type="journal article" date="2019" name="bioRxiv">
        <title>The Genome of the Zebra Mussel, Dreissena polymorpha: A Resource for Invasive Species Research.</title>
        <authorList>
            <person name="McCartney M.A."/>
            <person name="Auch B."/>
            <person name="Kono T."/>
            <person name="Mallez S."/>
            <person name="Zhang Y."/>
            <person name="Obille A."/>
            <person name="Becker A."/>
            <person name="Abrahante J.E."/>
            <person name="Garbe J."/>
            <person name="Badalamenti J.P."/>
            <person name="Herman A."/>
            <person name="Mangelson H."/>
            <person name="Liachko I."/>
            <person name="Sullivan S."/>
            <person name="Sone E.D."/>
            <person name="Koren S."/>
            <person name="Silverstein K.A.T."/>
            <person name="Beckman K.B."/>
            <person name="Gohl D.M."/>
        </authorList>
    </citation>
    <scope>NUCLEOTIDE SEQUENCE</scope>
    <source>
        <strain evidence="2">Duluth1</strain>
        <tissue evidence="2">Whole animal</tissue>
    </source>
</reference>
<comment type="caution">
    <text evidence="2">The sequence shown here is derived from an EMBL/GenBank/DDBJ whole genome shotgun (WGS) entry which is preliminary data.</text>
</comment>
<reference evidence="2" key="2">
    <citation type="submission" date="2020-11" db="EMBL/GenBank/DDBJ databases">
        <authorList>
            <person name="McCartney M.A."/>
            <person name="Auch B."/>
            <person name="Kono T."/>
            <person name="Mallez S."/>
            <person name="Becker A."/>
            <person name="Gohl D.M."/>
            <person name="Silverstein K.A.T."/>
            <person name="Koren S."/>
            <person name="Bechman K.B."/>
            <person name="Herman A."/>
            <person name="Abrahante J.E."/>
            <person name="Garbe J."/>
        </authorList>
    </citation>
    <scope>NUCLEOTIDE SEQUENCE</scope>
    <source>
        <strain evidence="2">Duluth1</strain>
        <tissue evidence="2">Whole animal</tissue>
    </source>
</reference>
<gene>
    <name evidence="2" type="ORF">DPMN_066080</name>
</gene>
<keyword evidence="1" id="KW-0812">Transmembrane</keyword>